<keyword evidence="3" id="KW-0175">Coiled coil</keyword>
<dbReference type="PANTHER" id="PTHR15350">
    <property type="entry name" value="COP9 SIGNALOSOME COMPLEX SUBUNIT 7/DENDRITIC CELL PROTEIN GA17"/>
    <property type="match status" value="1"/>
</dbReference>
<protein>
    <recommendedName>
        <fullName evidence="5">PCI domain-containing protein</fullName>
    </recommendedName>
</protein>
<feature type="coiled-coil region" evidence="3">
    <location>
        <begin position="188"/>
        <end position="215"/>
    </location>
</feature>
<comment type="similarity">
    <text evidence="1">Belongs to the CSN7/EIF3M family. CSN7 subfamily.</text>
</comment>
<feature type="region of interest" description="Disordered" evidence="4">
    <location>
        <begin position="230"/>
        <end position="337"/>
    </location>
</feature>
<evidence type="ECO:0000256" key="3">
    <source>
        <dbReference type="SAM" id="Coils"/>
    </source>
</evidence>
<evidence type="ECO:0000256" key="1">
    <source>
        <dbReference type="ARBA" id="ARBA00008482"/>
    </source>
</evidence>
<dbReference type="GO" id="GO:0008180">
    <property type="term" value="C:COP9 signalosome"/>
    <property type="evidence" value="ECO:0007669"/>
    <property type="project" value="UniProtKB-KW"/>
</dbReference>
<dbReference type="PROSITE" id="PS50250">
    <property type="entry name" value="PCI"/>
    <property type="match status" value="1"/>
</dbReference>
<comment type="caution">
    <text evidence="6">The sequence shown here is derived from an EMBL/GenBank/DDBJ whole genome shotgun (WGS) entry which is preliminary data.</text>
</comment>
<dbReference type="EMBL" id="MU858054">
    <property type="protein sequence ID" value="KAK4218169.1"/>
    <property type="molecule type" value="Genomic_DNA"/>
</dbReference>
<reference evidence="6" key="1">
    <citation type="journal article" date="2023" name="Mol. Phylogenet. Evol.">
        <title>Genome-scale phylogeny and comparative genomics of the fungal order Sordariales.</title>
        <authorList>
            <person name="Hensen N."/>
            <person name="Bonometti L."/>
            <person name="Westerberg I."/>
            <person name="Brannstrom I.O."/>
            <person name="Guillou S."/>
            <person name="Cros-Aarteil S."/>
            <person name="Calhoun S."/>
            <person name="Haridas S."/>
            <person name="Kuo A."/>
            <person name="Mondo S."/>
            <person name="Pangilinan J."/>
            <person name="Riley R."/>
            <person name="LaButti K."/>
            <person name="Andreopoulos B."/>
            <person name="Lipzen A."/>
            <person name="Chen C."/>
            <person name="Yan M."/>
            <person name="Daum C."/>
            <person name="Ng V."/>
            <person name="Clum A."/>
            <person name="Steindorff A."/>
            <person name="Ohm R.A."/>
            <person name="Martin F."/>
            <person name="Silar P."/>
            <person name="Natvig D.O."/>
            <person name="Lalanne C."/>
            <person name="Gautier V."/>
            <person name="Ament-Velasquez S.L."/>
            <person name="Kruys A."/>
            <person name="Hutchinson M.I."/>
            <person name="Powell A.J."/>
            <person name="Barry K."/>
            <person name="Miller A.N."/>
            <person name="Grigoriev I.V."/>
            <person name="Debuchy R."/>
            <person name="Gladieux P."/>
            <person name="Hiltunen Thoren M."/>
            <person name="Johannesson H."/>
        </authorList>
    </citation>
    <scope>NUCLEOTIDE SEQUENCE</scope>
    <source>
        <strain evidence="6">PSN293</strain>
    </source>
</reference>
<evidence type="ECO:0000256" key="2">
    <source>
        <dbReference type="ARBA" id="ARBA00022790"/>
    </source>
</evidence>
<dbReference type="InterPro" id="IPR045237">
    <property type="entry name" value="COPS7/eIF3m"/>
</dbReference>
<proteinExistence type="inferred from homology"/>
<organism evidence="6 7">
    <name type="scientific">Rhypophila decipiens</name>
    <dbReference type="NCBI Taxonomy" id="261697"/>
    <lineage>
        <taxon>Eukaryota</taxon>
        <taxon>Fungi</taxon>
        <taxon>Dikarya</taxon>
        <taxon>Ascomycota</taxon>
        <taxon>Pezizomycotina</taxon>
        <taxon>Sordariomycetes</taxon>
        <taxon>Sordariomycetidae</taxon>
        <taxon>Sordariales</taxon>
        <taxon>Naviculisporaceae</taxon>
        <taxon>Rhypophila</taxon>
    </lineage>
</organism>
<reference evidence="6" key="2">
    <citation type="submission" date="2023-05" db="EMBL/GenBank/DDBJ databases">
        <authorList>
            <consortium name="Lawrence Berkeley National Laboratory"/>
            <person name="Steindorff A."/>
            <person name="Hensen N."/>
            <person name="Bonometti L."/>
            <person name="Westerberg I."/>
            <person name="Brannstrom I.O."/>
            <person name="Guillou S."/>
            <person name="Cros-Aarteil S."/>
            <person name="Calhoun S."/>
            <person name="Haridas S."/>
            <person name="Kuo A."/>
            <person name="Mondo S."/>
            <person name="Pangilinan J."/>
            <person name="Riley R."/>
            <person name="Labutti K."/>
            <person name="Andreopoulos B."/>
            <person name="Lipzen A."/>
            <person name="Chen C."/>
            <person name="Yanf M."/>
            <person name="Daum C."/>
            <person name="Ng V."/>
            <person name="Clum A."/>
            <person name="Ohm R."/>
            <person name="Martin F."/>
            <person name="Silar P."/>
            <person name="Natvig D."/>
            <person name="Lalanne C."/>
            <person name="Gautier V."/>
            <person name="Ament-Velasquez S.L."/>
            <person name="Kruys A."/>
            <person name="Hutchinson M.I."/>
            <person name="Powell A.J."/>
            <person name="Barry K."/>
            <person name="Miller A.N."/>
            <person name="Grigoriev I.V."/>
            <person name="Debuchy R."/>
            <person name="Gladieux P."/>
            <person name="Thoren M.H."/>
            <person name="Johannesson H."/>
        </authorList>
    </citation>
    <scope>NUCLEOTIDE SEQUENCE</scope>
    <source>
        <strain evidence="6">PSN293</strain>
    </source>
</reference>
<dbReference type="AlphaFoldDB" id="A0AAN7BBZ1"/>
<feature type="compositionally biased region" description="Polar residues" evidence="4">
    <location>
        <begin position="235"/>
        <end position="248"/>
    </location>
</feature>
<feature type="domain" description="PCI" evidence="5">
    <location>
        <begin position="2"/>
        <end position="166"/>
    </location>
</feature>
<accession>A0AAN7BBZ1</accession>
<sequence length="337" mass="35732">MEQTKALNALEPFLALTKSATSPRAAADLIVRATSAPNTYLFTELLQTQQIQALASSAEFASYLKLLQIFSYGTYSSYIEEASSGLPALNDAQKLKLRQLSLLTLANGSSDETSSPALTYTSLIQNLGLSNARELEELVISTIYAGLINAQLDPKHEQVLINSVAPLRDVAPGPDALAGLLSSLRAWAGRCDASLQSLEEQMAQVRAEADRRAAEGAAWNSKMDTLLKEEEKGATASTNNNGKQTGSMLTHGVNSSPGGSGGGNTRSSGRLQGSGGGSSSAAANNNNPIKTSSRLRQRSKRGAADDGGTDEDEEMELDDENDDYSEGSKKRGNKRKL</sequence>
<dbReference type="InterPro" id="IPR000717">
    <property type="entry name" value="PCI_dom"/>
</dbReference>
<keyword evidence="7" id="KW-1185">Reference proteome</keyword>
<dbReference type="Pfam" id="PF22061">
    <property type="entry name" value="CSN7_HB_subdom"/>
    <property type="match status" value="1"/>
</dbReference>
<evidence type="ECO:0000313" key="6">
    <source>
        <dbReference type="EMBL" id="KAK4218169.1"/>
    </source>
</evidence>
<dbReference type="Proteomes" id="UP001301769">
    <property type="component" value="Unassembled WGS sequence"/>
</dbReference>
<dbReference type="PANTHER" id="PTHR15350:SF5">
    <property type="entry name" value="COP9 SIGNALOSOME COMPLEX SUBUNIT 7"/>
    <property type="match status" value="1"/>
</dbReference>
<name>A0AAN7BBZ1_9PEZI</name>
<evidence type="ECO:0000313" key="7">
    <source>
        <dbReference type="Proteomes" id="UP001301769"/>
    </source>
</evidence>
<gene>
    <name evidence="6" type="ORF">QBC37DRAFT_412679</name>
</gene>
<feature type="compositionally biased region" description="Acidic residues" evidence="4">
    <location>
        <begin position="307"/>
        <end position="325"/>
    </location>
</feature>
<keyword evidence="2" id="KW-0736">Signalosome</keyword>
<evidence type="ECO:0000256" key="4">
    <source>
        <dbReference type="SAM" id="MobiDB-lite"/>
    </source>
</evidence>
<evidence type="ECO:0000259" key="5">
    <source>
        <dbReference type="PROSITE" id="PS50250"/>
    </source>
</evidence>